<feature type="domain" description="SHSP" evidence="3">
    <location>
        <begin position="11"/>
        <end position="107"/>
    </location>
</feature>
<dbReference type="AlphaFoldDB" id="A0AAN4ZCW1"/>
<protein>
    <recommendedName>
        <fullName evidence="3">SHSP domain-containing protein</fullName>
    </recommendedName>
</protein>
<dbReference type="GO" id="GO:0051082">
    <property type="term" value="F:unfolded protein binding"/>
    <property type="evidence" value="ECO:0007669"/>
    <property type="project" value="TreeGrafter"/>
</dbReference>
<evidence type="ECO:0000313" key="5">
    <source>
        <dbReference type="Proteomes" id="UP001328107"/>
    </source>
</evidence>
<proteinExistence type="inferred from homology"/>
<evidence type="ECO:0000313" key="4">
    <source>
        <dbReference type="EMBL" id="GMR38843.1"/>
    </source>
</evidence>
<reference evidence="5" key="1">
    <citation type="submission" date="2022-10" db="EMBL/GenBank/DDBJ databases">
        <title>Genome assembly of Pristionchus species.</title>
        <authorList>
            <person name="Yoshida K."/>
            <person name="Sommer R.J."/>
        </authorList>
    </citation>
    <scope>NUCLEOTIDE SEQUENCE [LARGE SCALE GENOMIC DNA]</scope>
    <source>
        <strain evidence="5">RS5460</strain>
    </source>
</reference>
<evidence type="ECO:0000256" key="1">
    <source>
        <dbReference type="PROSITE-ProRule" id="PRU00285"/>
    </source>
</evidence>
<dbReference type="Gene3D" id="2.60.40.790">
    <property type="match status" value="1"/>
</dbReference>
<dbReference type="GO" id="GO:0005737">
    <property type="term" value="C:cytoplasm"/>
    <property type="evidence" value="ECO:0007669"/>
    <property type="project" value="TreeGrafter"/>
</dbReference>
<dbReference type="Pfam" id="PF00011">
    <property type="entry name" value="HSP20"/>
    <property type="match status" value="1"/>
</dbReference>
<dbReference type="PROSITE" id="PS01031">
    <property type="entry name" value="SHSP"/>
    <property type="match status" value="1"/>
</dbReference>
<dbReference type="PRINTS" id="PR00299">
    <property type="entry name" value="ACRYSTALLIN"/>
</dbReference>
<dbReference type="Proteomes" id="UP001328107">
    <property type="component" value="Unassembled WGS sequence"/>
</dbReference>
<dbReference type="InterPro" id="IPR001436">
    <property type="entry name" value="Alpha-crystallin/sHSP_animal"/>
</dbReference>
<gene>
    <name evidence="4" type="ORF">PMAYCL1PPCAC_09038</name>
</gene>
<name>A0AAN4ZCW1_9BILA</name>
<dbReference type="GO" id="GO:0009408">
    <property type="term" value="P:response to heat"/>
    <property type="evidence" value="ECO:0007669"/>
    <property type="project" value="TreeGrafter"/>
</dbReference>
<organism evidence="4 5">
    <name type="scientific">Pristionchus mayeri</name>
    <dbReference type="NCBI Taxonomy" id="1317129"/>
    <lineage>
        <taxon>Eukaryota</taxon>
        <taxon>Metazoa</taxon>
        <taxon>Ecdysozoa</taxon>
        <taxon>Nematoda</taxon>
        <taxon>Chromadorea</taxon>
        <taxon>Rhabditida</taxon>
        <taxon>Rhabditina</taxon>
        <taxon>Diplogasteromorpha</taxon>
        <taxon>Diplogasteroidea</taxon>
        <taxon>Neodiplogasteridae</taxon>
        <taxon>Pristionchus</taxon>
    </lineage>
</organism>
<dbReference type="EMBL" id="BTRK01000002">
    <property type="protein sequence ID" value="GMR38843.1"/>
    <property type="molecule type" value="Genomic_DNA"/>
</dbReference>
<comment type="similarity">
    <text evidence="1 2">Belongs to the small heat shock protein (HSP20) family.</text>
</comment>
<dbReference type="InterPro" id="IPR008978">
    <property type="entry name" value="HSP20-like_chaperone"/>
</dbReference>
<accession>A0AAN4ZCW1</accession>
<comment type="caution">
    <text evidence="4">The sequence shown here is derived from an EMBL/GenBank/DDBJ whole genome shotgun (WGS) entry which is preliminary data.</text>
</comment>
<sequence length="107" mass="11963">MSVTVEPGFWDWPLQANDGIVKVHNDDDLFHVELDAQQFTPAEIQVKVIGRILDIHCEHKNRPDSLGSVSRSIKRSYKLPDDVDAKSVTSSISPRGILAIKAMKNPK</sequence>
<evidence type="ECO:0000256" key="2">
    <source>
        <dbReference type="RuleBase" id="RU003616"/>
    </source>
</evidence>
<dbReference type="CDD" id="cd06526">
    <property type="entry name" value="metazoan_ACD"/>
    <property type="match status" value="1"/>
</dbReference>
<keyword evidence="5" id="KW-1185">Reference proteome</keyword>
<dbReference type="GO" id="GO:0005634">
    <property type="term" value="C:nucleus"/>
    <property type="evidence" value="ECO:0007669"/>
    <property type="project" value="TreeGrafter"/>
</dbReference>
<dbReference type="GO" id="GO:0042026">
    <property type="term" value="P:protein refolding"/>
    <property type="evidence" value="ECO:0007669"/>
    <property type="project" value="TreeGrafter"/>
</dbReference>
<dbReference type="PANTHER" id="PTHR45640">
    <property type="entry name" value="HEAT SHOCK PROTEIN HSP-12.2-RELATED"/>
    <property type="match status" value="1"/>
</dbReference>
<evidence type="ECO:0000259" key="3">
    <source>
        <dbReference type="PROSITE" id="PS01031"/>
    </source>
</evidence>
<dbReference type="InterPro" id="IPR002068">
    <property type="entry name" value="A-crystallin/Hsp20_dom"/>
</dbReference>
<dbReference type="PANTHER" id="PTHR45640:SF35">
    <property type="entry name" value="HEAT SHOCK PROTEIN HSP-12.2"/>
    <property type="match status" value="1"/>
</dbReference>
<dbReference type="SUPFAM" id="SSF49764">
    <property type="entry name" value="HSP20-like chaperones"/>
    <property type="match status" value="1"/>
</dbReference>